<dbReference type="Proteomes" id="UP001321473">
    <property type="component" value="Unassembled WGS sequence"/>
</dbReference>
<keyword evidence="3" id="KW-0645">Protease</keyword>
<organism evidence="10 11">
    <name type="scientific">Amblyomma americanum</name>
    <name type="common">Lone star tick</name>
    <dbReference type="NCBI Taxonomy" id="6943"/>
    <lineage>
        <taxon>Eukaryota</taxon>
        <taxon>Metazoa</taxon>
        <taxon>Ecdysozoa</taxon>
        <taxon>Arthropoda</taxon>
        <taxon>Chelicerata</taxon>
        <taxon>Arachnida</taxon>
        <taxon>Acari</taxon>
        <taxon>Parasitiformes</taxon>
        <taxon>Ixodida</taxon>
        <taxon>Ixodoidea</taxon>
        <taxon>Ixodidae</taxon>
        <taxon>Amblyomminae</taxon>
        <taxon>Amblyomma</taxon>
    </lineage>
</organism>
<evidence type="ECO:0000256" key="4">
    <source>
        <dbReference type="ARBA" id="ARBA00022723"/>
    </source>
</evidence>
<feature type="domain" description="Peptidase M13 C-terminal" evidence="8">
    <location>
        <begin position="326"/>
        <end position="503"/>
    </location>
</feature>
<keyword evidence="5" id="KW-0378">Hydrolase</keyword>
<evidence type="ECO:0000256" key="2">
    <source>
        <dbReference type="ARBA" id="ARBA00007357"/>
    </source>
</evidence>
<proteinExistence type="inferred from homology"/>
<keyword evidence="7" id="KW-0482">Metalloprotease</keyword>
<accession>A0AAQ4EDY2</accession>
<evidence type="ECO:0000256" key="7">
    <source>
        <dbReference type="ARBA" id="ARBA00023049"/>
    </source>
</evidence>
<evidence type="ECO:0000313" key="10">
    <source>
        <dbReference type="EMBL" id="KAK8773007.1"/>
    </source>
</evidence>
<dbReference type="GO" id="GO:0005886">
    <property type="term" value="C:plasma membrane"/>
    <property type="evidence" value="ECO:0007669"/>
    <property type="project" value="TreeGrafter"/>
</dbReference>
<dbReference type="InterPro" id="IPR008753">
    <property type="entry name" value="Peptidase_M13_N"/>
</dbReference>
<sequence>MFLNAHVSVTDKGNRKLTIIPTFLGVDLDALLAEHQYEDEHAHRACLLFHALEGQSQTESALFRERQCQQLAKLQSDVFHRLSNHSERRWVTYASVYEFAANATPDISGELWVRLINNHAQVGSHVLSSSEVEVYDPGYIREFATILREKPKKGLLSLFGLTFVEVLGRAVSELAPFIYSGREQLAWKRHTVYCYRLTDVALPGALGSHPATYLYHQYRTKKIEEVSHVVLASVSEKLRHSSWLGGESKTVIKHLLEAPIFIEGLERKMNAEKHEFPTVTRSFLRNIPLLPGDVWVKFHRRFHYSGGDVDWTDPWQLANAKNGRLRLVVPDVYMLQSVFPDDAFESVNYATIGSLIARQATVALMTTVDNGGRELTWPTPKERLIRQAAIDCLIEAFEARYNSTQGKTTVDPSALYVAWKSLSPLFTALHSSAGFPEWSVGFHHYTPQQLFFIALCFSVCRQGEQATSESSGAAWCNFLLSMFRPFANSFHCPEGWPMHPAAFCSEH</sequence>
<dbReference type="GO" id="GO:0004222">
    <property type="term" value="F:metalloendopeptidase activity"/>
    <property type="evidence" value="ECO:0007669"/>
    <property type="project" value="InterPro"/>
</dbReference>
<keyword evidence="4" id="KW-0479">Metal-binding</keyword>
<dbReference type="Pfam" id="PF05649">
    <property type="entry name" value="Peptidase_M13_N"/>
    <property type="match status" value="1"/>
</dbReference>
<dbReference type="InterPro" id="IPR024079">
    <property type="entry name" value="MetalloPept_cat_dom_sf"/>
</dbReference>
<dbReference type="Gene3D" id="3.40.390.10">
    <property type="entry name" value="Collagenase (Catalytic Domain)"/>
    <property type="match status" value="1"/>
</dbReference>
<dbReference type="InterPro" id="IPR018497">
    <property type="entry name" value="Peptidase_M13_C"/>
</dbReference>
<evidence type="ECO:0000256" key="1">
    <source>
        <dbReference type="ARBA" id="ARBA00001947"/>
    </source>
</evidence>
<evidence type="ECO:0000256" key="6">
    <source>
        <dbReference type="ARBA" id="ARBA00022833"/>
    </source>
</evidence>
<name>A0AAQ4EDY2_AMBAM</name>
<gene>
    <name evidence="10" type="ORF">V5799_012460</name>
</gene>
<comment type="caution">
    <text evidence="10">The sequence shown here is derived from an EMBL/GenBank/DDBJ whole genome shotgun (WGS) entry which is preliminary data.</text>
</comment>
<keyword evidence="11" id="KW-1185">Reference proteome</keyword>
<dbReference type="GO" id="GO:0016485">
    <property type="term" value="P:protein processing"/>
    <property type="evidence" value="ECO:0007669"/>
    <property type="project" value="TreeGrafter"/>
</dbReference>
<dbReference type="InterPro" id="IPR000718">
    <property type="entry name" value="Peptidase_M13"/>
</dbReference>
<evidence type="ECO:0000256" key="3">
    <source>
        <dbReference type="ARBA" id="ARBA00022670"/>
    </source>
</evidence>
<dbReference type="Gene3D" id="1.10.1380.10">
    <property type="entry name" value="Neutral endopeptidase , domain2"/>
    <property type="match status" value="1"/>
</dbReference>
<dbReference type="PANTHER" id="PTHR11733:SF241">
    <property type="entry name" value="GH26575P-RELATED"/>
    <property type="match status" value="1"/>
</dbReference>
<evidence type="ECO:0000259" key="8">
    <source>
        <dbReference type="Pfam" id="PF01431"/>
    </source>
</evidence>
<protein>
    <submittedName>
        <fullName evidence="10">Uncharacterized protein</fullName>
    </submittedName>
</protein>
<comment type="similarity">
    <text evidence="2">Belongs to the peptidase M13 family.</text>
</comment>
<dbReference type="PROSITE" id="PS51885">
    <property type="entry name" value="NEPRILYSIN"/>
    <property type="match status" value="1"/>
</dbReference>
<dbReference type="InterPro" id="IPR042089">
    <property type="entry name" value="Peptidase_M13_dom_2"/>
</dbReference>
<dbReference type="EMBL" id="JARKHS020017402">
    <property type="protein sequence ID" value="KAK8773007.1"/>
    <property type="molecule type" value="Genomic_DNA"/>
</dbReference>
<keyword evidence="6" id="KW-0862">Zinc</keyword>
<evidence type="ECO:0000256" key="5">
    <source>
        <dbReference type="ARBA" id="ARBA00022801"/>
    </source>
</evidence>
<reference evidence="10 11" key="1">
    <citation type="journal article" date="2023" name="Arcadia Sci">
        <title>De novo assembly of a long-read Amblyomma americanum tick genome.</title>
        <authorList>
            <person name="Chou S."/>
            <person name="Poskanzer K.E."/>
            <person name="Rollins M."/>
            <person name="Thuy-Boun P.S."/>
        </authorList>
    </citation>
    <scope>NUCLEOTIDE SEQUENCE [LARGE SCALE GENOMIC DNA]</scope>
    <source>
        <strain evidence="10">F_SG_1</strain>
        <tissue evidence="10">Salivary glands</tissue>
    </source>
</reference>
<feature type="domain" description="Peptidase M13 N-terminal" evidence="9">
    <location>
        <begin position="70"/>
        <end position="252"/>
    </location>
</feature>
<evidence type="ECO:0000313" key="11">
    <source>
        <dbReference type="Proteomes" id="UP001321473"/>
    </source>
</evidence>
<dbReference type="AlphaFoldDB" id="A0AAQ4EDY2"/>
<comment type="cofactor">
    <cofactor evidence="1">
        <name>Zn(2+)</name>
        <dbReference type="ChEBI" id="CHEBI:29105"/>
    </cofactor>
</comment>
<dbReference type="SUPFAM" id="SSF55486">
    <property type="entry name" value="Metalloproteases ('zincins'), catalytic domain"/>
    <property type="match status" value="1"/>
</dbReference>
<evidence type="ECO:0000259" key="9">
    <source>
        <dbReference type="Pfam" id="PF05649"/>
    </source>
</evidence>
<dbReference type="PANTHER" id="PTHR11733">
    <property type="entry name" value="ZINC METALLOPROTEASE FAMILY M13 NEPRILYSIN-RELATED"/>
    <property type="match status" value="1"/>
</dbReference>
<dbReference type="Pfam" id="PF01431">
    <property type="entry name" value="Peptidase_M13"/>
    <property type="match status" value="1"/>
</dbReference>